<feature type="repeat" description="WD" evidence="5">
    <location>
        <begin position="1324"/>
        <end position="1351"/>
    </location>
</feature>
<gene>
    <name evidence="8" type="ORF">H0E87_003839</name>
</gene>
<evidence type="ECO:0000259" key="7">
    <source>
        <dbReference type="PROSITE" id="PS51698"/>
    </source>
</evidence>
<keyword evidence="9" id="KW-1185">Reference proteome</keyword>
<keyword evidence="4" id="KW-0808">Transferase</keyword>
<dbReference type="InterPro" id="IPR003613">
    <property type="entry name" value="Ubox_domain"/>
</dbReference>
<dbReference type="CDD" id="cd16664">
    <property type="entry name" value="RING-Ubox_PUB"/>
    <property type="match status" value="1"/>
</dbReference>
<evidence type="ECO:0000313" key="9">
    <source>
        <dbReference type="Proteomes" id="UP000807159"/>
    </source>
</evidence>
<evidence type="ECO:0000256" key="4">
    <source>
        <dbReference type="ARBA" id="ARBA00022679"/>
    </source>
</evidence>
<dbReference type="InterPro" id="IPR015943">
    <property type="entry name" value="WD40/YVTN_repeat-like_dom_sf"/>
</dbReference>
<dbReference type="PROSITE" id="PS50082">
    <property type="entry name" value="WD_REPEATS_2"/>
    <property type="match status" value="2"/>
</dbReference>
<dbReference type="Pfam" id="PF23568">
    <property type="entry name" value="ARM_LIN"/>
    <property type="match status" value="1"/>
</dbReference>
<feature type="region of interest" description="Disordered" evidence="6">
    <location>
        <begin position="313"/>
        <end position="341"/>
    </location>
</feature>
<dbReference type="InterPro" id="IPR036322">
    <property type="entry name" value="WD40_repeat_dom_sf"/>
</dbReference>
<dbReference type="Proteomes" id="UP000807159">
    <property type="component" value="Chromosome 2"/>
</dbReference>
<feature type="region of interest" description="Disordered" evidence="6">
    <location>
        <begin position="374"/>
        <end position="395"/>
    </location>
</feature>
<dbReference type="Pfam" id="PF23654">
    <property type="entry name" value="ARM_LIN_2nd"/>
    <property type="match status" value="1"/>
</dbReference>
<dbReference type="InterPro" id="IPR056514">
    <property type="entry name" value="ARM_LIN_2nd"/>
</dbReference>
<dbReference type="Gene3D" id="3.30.40.10">
    <property type="entry name" value="Zinc/RING finger domain, C3HC4 (zinc finger)"/>
    <property type="match status" value="1"/>
</dbReference>
<evidence type="ECO:0000256" key="3">
    <source>
        <dbReference type="ARBA" id="ARBA00012483"/>
    </source>
</evidence>
<feature type="repeat" description="WD" evidence="5">
    <location>
        <begin position="1119"/>
        <end position="1153"/>
    </location>
</feature>
<dbReference type="GO" id="GO:0061630">
    <property type="term" value="F:ubiquitin protein ligase activity"/>
    <property type="evidence" value="ECO:0007669"/>
    <property type="project" value="UniProtKB-EC"/>
</dbReference>
<dbReference type="Pfam" id="PF23628">
    <property type="entry name" value="ARM_LIN_C"/>
    <property type="match status" value="1"/>
</dbReference>
<dbReference type="InterPro" id="IPR016024">
    <property type="entry name" value="ARM-type_fold"/>
</dbReference>
<dbReference type="PANTHER" id="PTHR47446">
    <property type="entry name" value="RING-TYPE E3 UBIQUITIN TRANSFERASE"/>
    <property type="match status" value="1"/>
</dbReference>
<dbReference type="EC" id="2.3.2.27" evidence="3"/>
<dbReference type="PROSITE" id="PS50294">
    <property type="entry name" value="WD_REPEATS_REGION"/>
    <property type="match status" value="2"/>
</dbReference>
<dbReference type="EMBL" id="JACEGQ020000002">
    <property type="protein sequence ID" value="KAH8515135.1"/>
    <property type="molecule type" value="Genomic_DNA"/>
</dbReference>
<evidence type="ECO:0000256" key="5">
    <source>
        <dbReference type="PROSITE-ProRule" id="PRU00221"/>
    </source>
</evidence>
<comment type="catalytic activity">
    <reaction evidence="1">
        <text>S-ubiquitinyl-[E2 ubiquitin-conjugating enzyme]-L-cysteine + [acceptor protein]-L-lysine = [E2 ubiquitin-conjugating enzyme]-L-cysteine + N(6)-ubiquitinyl-[acceptor protein]-L-lysine.</text>
        <dbReference type="EC" id="2.3.2.27"/>
    </reaction>
</comment>
<dbReference type="Pfam" id="PF04564">
    <property type="entry name" value="U-box"/>
    <property type="match status" value="1"/>
</dbReference>
<evidence type="ECO:0000313" key="8">
    <source>
        <dbReference type="EMBL" id="KAH8515135.1"/>
    </source>
</evidence>
<dbReference type="PANTHER" id="PTHR47446:SF3">
    <property type="entry name" value="RING-TYPE E3 UBIQUITIN TRANSFERASE"/>
    <property type="match status" value="1"/>
</dbReference>
<dbReference type="InterPro" id="IPR055566">
    <property type="entry name" value="ARM_LIN"/>
</dbReference>
<dbReference type="GO" id="GO:0016567">
    <property type="term" value="P:protein ubiquitination"/>
    <property type="evidence" value="ECO:0007669"/>
    <property type="project" value="InterPro"/>
</dbReference>
<organism evidence="8 9">
    <name type="scientific">Populus deltoides</name>
    <name type="common">Eastern poplar</name>
    <name type="synonym">Eastern cottonwood</name>
    <dbReference type="NCBI Taxonomy" id="3696"/>
    <lineage>
        <taxon>Eukaryota</taxon>
        <taxon>Viridiplantae</taxon>
        <taxon>Streptophyta</taxon>
        <taxon>Embryophyta</taxon>
        <taxon>Tracheophyta</taxon>
        <taxon>Spermatophyta</taxon>
        <taxon>Magnoliopsida</taxon>
        <taxon>eudicotyledons</taxon>
        <taxon>Gunneridae</taxon>
        <taxon>Pentapetalae</taxon>
        <taxon>rosids</taxon>
        <taxon>fabids</taxon>
        <taxon>Malpighiales</taxon>
        <taxon>Salicaceae</taxon>
        <taxon>Saliceae</taxon>
        <taxon>Populus</taxon>
    </lineage>
</organism>
<dbReference type="SUPFAM" id="SSF57850">
    <property type="entry name" value="RING/U-box"/>
    <property type="match status" value="1"/>
</dbReference>
<comment type="pathway">
    <text evidence="2">Protein modification; protein ubiquitination.</text>
</comment>
<dbReference type="SUPFAM" id="SSF50978">
    <property type="entry name" value="WD40 repeat-like"/>
    <property type="match status" value="1"/>
</dbReference>
<feature type="domain" description="U-box" evidence="7">
    <location>
        <begin position="451"/>
        <end position="526"/>
    </location>
</feature>
<evidence type="ECO:0000256" key="6">
    <source>
        <dbReference type="SAM" id="MobiDB-lite"/>
    </source>
</evidence>
<evidence type="ECO:0000256" key="1">
    <source>
        <dbReference type="ARBA" id="ARBA00000900"/>
    </source>
</evidence>
<dbReference type="InterPro" id="IPR001680">
    <property type="entry name" value="WD40_rpt"/>
</dbReference>
<accession>A0A8T2ZCP8</accession>
<sequence length="1351" mass="150611">MAGILVDWESWEVSYKIAWSVKSKRTQHKEQCAERIAAEDGSCDKDTEVLYSDQAVLANLDWGIEALEEAIDTSNTETKLARLDHAEKMLQVCAMLNSHQRTAGVPNFYLSAWAHLYLSYLWKLRNNTENSVLHVLEMFIVDPFFSRIDFAPELWKDLFLPHTSSIVGWYSEARQRLMMEVIPDSSDLSFTANLDQFFNESLIYSMRPDQLEKLQKLEELYGESLDENTRLFAKYYKDCMNSNSTARKKMVPMLPIAEPPVTPLHEVSRSIPDYVKFGPILPHSAGFSPVLRYKHAARAESRLGIISSLSPNLEESSATCDPREGKPEDRGNDSDCEPSDTYFDSEVVQSKRELKTILRILSCRAMDSAIATSLPDSPCMSKEHSSSSPDSDGEVIGLLRNVRKNRDRTRRMSCDNVSGQIFENSSLIQSDEGRESCISLPTSEKLTPRSRPRKDFVCPITGKLLNDPVTLETGQTYEREAIQEWIKRGNTTCPITRQPLSADSLPKTNYVLKRLITYWKEQHPAFAQEFSCSETPRNSSTRETSLVSNPRRTFYSCSRNSTESHTQQRRKRFVRTAVSTSPTSVISQATIETIVNGLKPYISCLCTSENLEESEAAVSAVAKLWKDSKGDPAVLTYLSEPTFVNGIVEILSASVNSDALKTSIYILSELTFLDESVGEILTSVDYDFACLSALLKNGLAEAVVLIYQLRPAFAQLSAHNFIPSLVQLIQSKSEDLDDLHFAIEPKDAALAVLEQILTGGDENIRSVSAFAVIHANGIPALVKCLDRVEGRRSIVSILLCCMRADRSCRNLIASTVEPSPVLELFLSGNNNARGLCIDFLSELVHLSRRTTCNQILQIIKEEGAFSTMHTFLVYLQMAPMEHKPSLATLLLQLDLLAEPRKMSIYSEEAVEALIEALHRKEFSNSQMMALDALGSLSARRTSSGDPYMETWLLKIAGFDQPYNALMKTEKLTKNENDLAETNLAESMEDEERAESSWEKRVAFVLCNHEKGSIFKALQECFKTALEAFGKYAKCIYRTLRKLKRSSPVVTDVLKSVMKMSSVNATELWNCTKVVEVESCVNGKLLSLLHLEGRVISSHSDGTIKVWDAGKRVLRLIQEVREHTKAVTCLYIPSSGDKLYSGSLDKTIRVWAIKPEEIHCIQVHDVKEAVYELAANDKVACFVSQGPGVKASYTNYLTATRANLQSLAVNRIRIQEVDLSKFTSTTFYSGTRKMLGKQSIYSLHIQDGLLFAGGSAVDGTAGKVFCHTSKAVTGSFPTGFDILRISVNGDFIFTATRSGTIEVWLRERVARVASIKAGGGGHTRVTCLASDMDGGMLYAGTSDGKIQAWALD</sequence>
<name>A0A8T2ZCP8_POPDE</name>
<dbReference type="Gene3D" id="2.130.10.10">
    <property type="entry name" value="YVTN repeat-like/Quinoprotein amine dehydrogenase"/>
    <property type="match status" value="2"/>
</dbReference>
<dbReference type="InterPro" id="IPR013083">
    <property type="entry name" value="Znf_RING/FYVE/PHD"/>
</dbReference>
<dbReference type="SUPFAM" id="SSF48371">
    <property type="entry name" value="ARM repeat"/>
    <property type="match status" value="1"/>
</dbReference>
<dbReference type="SMART" id="SM00320">
    <property type="entry name" value="WD40"/>
    <property type="match status" value="4"/>
</dbReference>
<reference evidence="8" key="1">
    <citation type="journal article" date="2021" name="J. Hered.">
        <title>Genome Assembly of Salicaceae Populus deltoides (Eastern Cottonwood) I-69 Based on Nanopore Sequencing and Hi-C Technologies.</title>
        <authorList>
            <person name="Bai S."/>
            <person name="Wu H."/>
            <person name="Zhang J."/>
            <person name="Pan Z."/>
            <person name="Zhao W."/>
            <person name="Li Z."/>
            <person name="Tong C."/>
        </authorList>
    </citation>
    <scope>NUCLEOTIDE SEQUENCE</scope>
    <source>
        <tissue evidence="8">Leaf</tissue>
    </source>
</reference>
<comment type="caution">
    <text evidence="8">The sequence shown here is derived from an EMBL/GenBank/DDBJ whole genome shotgun (WGS) entry which is preliminary data.</text>
</comment>
<dbReference type="Pfam" id="PF00400">
    <property type="entry name" value="WD40"/>
    <property type="match status" value="2"/>
</dbReference>
<protein>
    <recommendedName>
        <fullName evidence="3">RING-type E3 ubiquitin transferase</fullName>
        <ecNumber evidence="3">2.3.2.27</ecNumber>
    </recommendedName>
</protein>
<dbReference type="Gene3D" id="1.25.10.10">
    <property type="entry name" value="Leucine-rich Repeat Variant"/>
    <property type="match status" value="1"/>
</dbReference>
<proteinExistence type="predicted"/>
<dbReference type="PROSITE" id="PS51698">
    <property type="entry name" value="U_BOX"/>
    <property type="match status" value="1"/>
</dbReference>
<dbReference type="SMART" id="SM00504">
    <property type="entry name" value="Ubox"/>
    <property type="match status" value="1"/>
</dbReference>
<feature type="compositionally biased region" description="Basic and acidic residues" evidence="6">
    <location>
        <begin position="321"/>
        <end position="333"/>
    </location>
</feature>
<dbReference type="InterPro" id="IPR056512">
    <property type="entry name" value="LIN_N"/>
</dbReference>
<evidence type="ECO:0000256" key="2">
    <source>
        <dbReference type="ARBA" id="ARBA00004906"/>
    </source>
</evidence>
<dbReference type="InterPro" id="IPR045210">
    <property type="entry name" value="RING-Ubox_PUB"/>
</dbReference>
<dbReference type="InterPro" id="IPR052858">
    <property type="entry name" value="E3_ubiquitin-ligase_LIN"/>
</dbReference>
<keyword evidence="5" id="KW-0853">WD repeat</keyword>
<dbReference type="InterPro" id="IPR011989">
    <property type="entry name" value="ARM-like"/>
</dbReference>